<evidence type="ECO:0000313" key="2">
    <source>
        <dbReference type="EMBL" id="KKK07940.1"/>
    </source>
</evidence>
<organism evidence="2 3">
    <name type="scientific">Pseudomonas frederiksbergensis</name>
    <dbReference type="NCBI Taxonomy" id="104087"/>
    <lineage>
        <taxon>Bacteria</taxon>
        <taxon>Pseudomonadati</taxon>
        <taxon>Pseudomonadota</taxon>
        <taxon>Gammaproteobacteria</taxon>
        <taxon>Pseudomonadales</taxon>
        <taxon>Pseudomonadaceae</taxon>
        <taxon>Pseudomonas</taxon>
    </lineage>
</organism>
<proteinExistence type="predicted"/>
<reference evidence="2 3" key="1">
    <citation type="submission" date="2015-03" db="EMBL/GenBank/DDBJ databases">
        <title>Pseudomonas frederiksbergensis hydrocarbon degrader.</title>
        <authorList>
            <person name="Brown L.M."/>
            <person name="Ruiz O.N."/>
            <person name="Mueller S."/>
            <person name="Gunasekera T.S."/>
        </authorList>
    </citation>
    <scope>NUCLEOTIDE SEQUENCE [LARGE SCALE GENOMIC DNA]</scope>
    <source>
        <strain evidence="2 3">SI8</strain>
    </source>
</reference>
<dbReference type="Proteomes" id="UP000030949">
    <property type="component" value="Unassembled WGS sequence"/>
</dbReference>
<evidence type="ECO:0000256" key="1">
    <source>
        <dbReference type="SAM" id="MobiDB-lite"/>
    </source>
</evidence>
<protein>
    <submittedName>
        <fullName evidence="2">Uncharacterized protein</fullName>
    </submittedName>
</protein>
<sequence>MSPVFTHGTRTARLYPYLVQGERTMDSKAPTPIPHSAPTCNPTPSTALPRRIHRRSANQRARL</sequence>
<accession>A0A0U1PQN5</accession>
<evidence type="ECO:0000313" key="3">
    <source>
        <dbReference type="Proteomes" id="UP000030949"/>
    </source>
</evidence>
<dbReference type="EMBL" id="JQGJ02000003">
    <property type="protein sequence ID" value="KKK07940.1"/>
    <property type="molecule type" value="Genomic_DNA"/>
</dbReference>
<feature type="region of interest" description="Disordered" evidence="1">
    <location>
        <begin position="22"/>
        <end position="63"/>
    </location>
</feature>
<feature type="compositionally biased region" description="Basic residues" evidence="1">
    <location>
        <begin position="50"/>
        <end position="63"/>
    </location>
</feature>
<name>A0A0U1PQN5_9PSED</name>
<dbReference type="AlphaFoldDB" id="A0A0U1PQN5"/>
<comment type="caution">
    <text evidence="2">The sequence shown here is derived from an EMBL/GenBank/DDBJ whole genome shotgun (WGS) entry which is preliminary data.</text>
</comment>
<gene>
    <name evidence="2" type="ORF">JZ00_30510</name>
</gene>